<dbReference type="EMBL" id="CAJOBC010137853">
    <property type="protein sequence ID" value="CAF4634992.1"/>
    <property type="molecule type" value="Genomic_DNA"/>
</dbReference>
<comment type="caution">
    <text evidence="2">The sequence shown here is derived from an EMBL/GenBank/DDBJ whole genome shotgun (WGS) entry which is preliminary data.</text>
</comment>
<reference evidence="2" key="1">
    <citation type="submission" date="2021-02" db="EMBL/GenBank/DDBJ databases">
        <authorList>
            <person name="Nowell W R."/>
        </authorList>
    </citation>
    <scope>NUCLEOTIDE SEQUENCE</scope>
</reference>
<feature type="region of interest" description="Disordered" evidence="1">
    <location>
        <begin position="1"/>
        <end position="24"/>
    </location>
</feature>
<sequence length="119" mass="13409">MSHSYDLRSTRKQPQETTAHIDSQSLTSALNVDLHAQMDKPTGEQQLRHSSSFNIQIENNNGKHKHHQSSSQEEMALAEDGLCLINEEGLDDRQTEIQHNSTGITQSGEIHGDMRHQQP</sequence>
<feature type="compositionally biased region" description="Polar residues" evidence="1">
    <location>
        <begin position="98"/>
        <end position="108"/>
    </location>
</feature>
<feature type="compositionally biased region" description="Polar residues" evidence="1">
    <location>
        <begin position="15"/>
        <end position="24"/>
    </location>
</feature>
<evidence type="ECO:0000256" key="1">
    <source>
        <dbReference type="SAM" id="MobiDB-lite"/>
    </source>
</evidence>
<feature type="compositionally biased region" description="Polar residues" evidence="1">
    <location>
        <begin position="43"/>
        <end position="60"/>
    </location>
</feature>
<evidence type="ECO:0000313" key="2">
    <source>
        <dbReference type="EMBL" id="CAF4634992.1"/>
    </source>
</evidence>
<proteinExistence type="predicted"/>
<feature type="compositionally biased region" description="Basic and acidic residues" evidence="1">
    <location>
        <begin position="110"/>
        <end position="119"/>
    </location>
</feature>
<name>A0A8S2ZMT0_9BILA</name>
<evidence type="ECO:0000313" key="3">
    <source>
        <dbReference type="Proteomes" id="UP000681722"/>
    </source>
</evidence>
<gene>
    <name evidence="2" type="ORF">SRO942_LOCUS49969</name>
</gene>
<feature type="non-terminal residue" evidence="2">
    <location>
        <position position="119"/>
    </location>
</feature>
<dbReference type="Proteomes" id="UP000681722">
    <property type="component" value="Unassembled WGS sequence"/>
</dbReference>
<organism evidence="2 3">
    <name type="scientific">Didymodactylos carnosus</name>
    <dbReference type="NCBI Taxonomy" id="1234261"/>
    <lineage>
        <taxon>Eukaryota</taxon>
        <taxon>Metazoa</taxon>
        <taxon>Spiralia</taxon>
        <taxon>Gnathifera</taxon>
        <taxon>Rotifera</taxon>
        <taxon>Eurotatoria</taxon>
        <taxon>Bdelloidea</taxon>
        <taxon>Philodinida</taxon>
        <taxon>Philodinidae</taxon>
        <taxon>Didymodactylos</taxon>
    </lineage>
</organism>
<feature type="region of interest" description="Disordered" evidence="1">
    <location>
        <begin position="39"/>
        <end position="76"/>
    </location>
</feature>
<dbReference type="AlphaFoldDB" id="A0A8S2ZMT0"/>
<feature type="region of interest" description="Disordered" evidence="1">
    <location>
        <begin position="98"/>
        <end position="119"/>
    </location>
</feature>
<accession>A0A8S2ZMT0</accession>
<protein>
    <submittedName>
        <fullName evidence="2">Uncharacterized protein</fullName>
    </submittedName>
</protein>